<comment type="caution">
    <text evidence="1">The sequence shown here is derived from an EMBL/GenBank/DDBJ whole genome shotgun (WGS) entry which is preliminary data.</text>
</comment>
<name>A0A0F9F4F9_9ZZZZ</name>
<protein>
    <submittedName>
        <fullName evidence="1">Uncharacterized protein</fullName>
    </submittedName>
</protein>
<gene>
    <name evidence="1" type="ORF">LCGC14_1997400</name>
</gene>
<reference evidence="1" key="1">
    <citation type="journal article" date="2015" name="Nature">
        <title>Complex archaea that bridge the gap between prokaryotes and eukaryotes.</title>
        <authorList>
            <person name="Spang A."/>
            <person name="Saw J.H."/>
            <person name="Jorgensen S.L."/>
            <person name="Zaremba-Niedzwiedzka K."/>
            <person name="Martijn J."/>
            <person name="Lind A.E."/>
            <person name="van Eijk R."/>
            <person name="Schleper C."/>
            <person name="Guy L."/>
            <person name="Ettema T.J."/>
        </authorList>
    </citation>
    <scope>NUCLEOTIDE SEQUENCE</scope>
</reference>
<dbReference type="EMBL" id="LAZR01022640">
    <property type="protein sequence ID" value="KKL81178.1"/>
    <property type="molecule type" value="Genomic_DNA"/>
</dbReference>
<organism evidence="1">
    <name type="scientific">marine sediment metagenome</name>
    <dbReference type="NCBI Taxonomy" id="412755"/>
    <lineage>
        <taxon>unclassified sequences</taxon>
        <taxon>metagenomes</taxon>
        <taxon>ecological metagenomes</taxon>
    </lineage>
</organism>
<feature type="non-terminal residue" evidence="1">
    <location>
        <position position="1"/>
    </location>
</feature>
<proteinExistence type="predicted"/>
<evidence type="ECO:0000313" key="1">
    <source>
        <dbReference type="EMBL" id="KKL81178.1"/>
    </source>
</evidence>
<accession>A0A0F9F4F9</accession>
<dbReference type="AlphaFoldDB" id="A0A0F9F4F9"/>
<sequence>NRMRIIKRNKDELYMDKDWLYQQHVKLEKPICVISKEFNIS</sequence>